<evidence type="ECO:0000259" key="1">
    <source>
        <dbReference type="Pfam" id="PF01636"/>
    </source>
</evidence>
<protein>
    <submittedName>
        <fullName evidence="2">Kinase, aminoglycoside phosphotransferase (APT) family</fullName>
    </submittedName>
</protein>
<evidence type="ECO:0000313" key="2">
    <source>
        <dbReference type="EMBL" id="MCP2264201.1"/>
    </source>
</evidence>
<sequence>MSTLHDDEVVSTPDLVRRLVAARYPAWAHLPVTRGPAGGTDHHLFRVGDELLARMPKTGWARDHAVADARWLPHLAAHLPVEVPVPEAVAGPGDGFPFHWSVVPWLEGAPPAPGDLTREGVRDLGEAVAALRAVPVAGGPVKEGTSRGVPLSRLDDDVRAAVVASGDRVDGAAVLAAWDRALAARPAPEGRWIHGDLLPGNLLARGGRLTGVIDWGAMGVGDPAADLIPAWGTGFTAAERADFRAAATAGLADPADAWDRGRGWMLVQAVIALPYYWDRWPEFARASQARVAAAVAA</sequence>
<keyword evidence="2" id="KW-0418">Kinase</keyword>
<dbReference type="PANTHER" id="PTHR21310:SF42">
    <property type="entry name" value="BIFUNCTIONAL AAC_APH"/>
    <property type="match status" value="1"/>
</dbReference>
<comment type="caution">
    <text evidence="2">The sequence shown here is derived from an EMBL/GenBank/DDBJ whole genome shotgun (WGS) entry which is preliminary data.</text>
</comment>
<name>A0A9X2G926_9MICO</name>
<gene>
    <name evidence="2" type="ORF">APR03_001537</name>
</gene>
<dbReference type="InterPro" id="IPR051678">
    <property type="entry name" value="AGP_Transferase"/>
</dbReference>
<dbReference type="CDD" id="cd05155">
    <property type="entry name" value="APH_ChoK_like_1"/>
    <property type="match status" value="1"/>
</dbReference>
<dbReference type="AlphaFoldDB" id="A0A9X2G926"/>
<keyword evidence="3" id="KW-1185">Reference proteome</keyword>
<feature type="domain" description="Aminoglycoside phosphotransferase" evidence="1">
    <location>
        <begin position="34"/>
        <end position="264"/>
    </location>
</feature>
<dbReference type="Proteomes" id="UP001139493">
    <property type="component" value="Unassembled WGS sequence"/>
</dbReference>
<dbReference type="PANTHER" id="PTHR21310">
    <property type="entry name" value="AMINOGLYCOSIDE PHOSPHOTRANSFERASE-RELATED-RELATED"/>
    <property type="match status" value="1"/>
</dbReference>
<dbReference type="InterPro" id="IPR011009">
    <property type="entry name" value="Kinase-like_dom_sf"/>
</dbReference>
<dbReference type="SUPFAM" id="SSF56112">
    <property type="entry name" value="Protein kinase-like (PK-like)"/>
    <property type="match status" value="1"/>
</dbReference>
<reference evidence="2" key="1">
    <citation type="submission" date="2022-06" db="EMBL/GenBank/DDBJ databases">
        <title>Genomic Encyclopedia of Archaeal and Bacterial Type Strains, Phase II (KMG-II): from individual species to whole genera.</title>
        <authorList>
            <person name="Goeker M."/>
        </authorList>
    </citation>
    <scope>NUCLEOTIDE SEQUENCE</scope>
    <source>
        <strain evidence="2">DSM 26652</strain>
    </source>
</reference>
<proteinExistence type="predicted"/>
<dbReference type="RefSeq" id="WP_253834349.1">
    <property type="nucleotide sequence ID" value="NZ_JAMTCS010000004.1"/>
</dbReference>
<dbReference type="InterPro" id="IPR002575">
    <property type="entry name" value="Aminoglycoside_PTrfase"/>
</dbReference>
<dbReference type="Pfam" id="PF01636">
    <property type="entry name" value="APH"/>
    <property type="match status" value="1"/>
</dbReference>
<accession>A0A9X2G926</accession>
<dbReference type="Gene3D" id="3.90.1200.10">
    <property type="match status" value="1"/>
</dbReference>
<keyword evidence="2" id="KW-0808">Transferase</keyword>
<dbReference type="Gene3D" id="3.30.200.20">
    <property type="entry name" value="Phosphorylase Kinase, domain 1"/>
    <property type="match status" value="1"/>
</dbReference>
<organism evidence="2 3">
    <name type="scientific">Promicromonospora thailandica</name>
    <dbReference type="NCBI Taxonomy" id="765201"/>
    <lineage>
        <taxon>Bacteria</taxon>
        <taxon>Bacillati</taxon>
        <taxon>Actinomycetota</taxon>
        <taxon>Actinomycetes</taxon>
        <taxon>Micrococcales</taxon>
        <taxon>Promicromonosporaceae</taxon>
        <taxon>Promicromonospora</taxon>
    </lineage>
</organism>
<dbReference type="GO" id="GO:0016301">
    <property type="term" value="F:kinase activity"/>
    <property type="evidence" value="ECO:0007669"/>
    <property type="project" value="UniProtKB-KW"/>
</dbReference>
<dbReference type="EMBL" id="JAMTCS010000004">
    <property type="protein sequence ID" value="MCP2264201.1"/>
    <property type="molecule type" value="Genomic_DNA"/>
</dbReference>
<evidence type="ECO:0000313" key="3">
    <source>
        <dbReference type="Proteomes" id="UP001139493"/>
    </source>
</evidence>